<proteinExistence type="predicted"/>
<evidence type="ECO:0000313" key="2">
    <source>
        <dbReference type="EMBL" id="CAG7645394.1"/>
    </source>
</evidence>
<feature type="region of interest" description="Disordered" evidence="1">
    <location>
        <begin position="108"/>
        <end position="170"/>
    </location>
</feature>
<comment type="caution">
    <text evidence="2">The sequence shown here is derived from an EMBL/GenBank/DDBJ whole genome shotgun (WGS) entry which is preliminary data.</text>
</comment>
<keyword evidence="3" id="KW-1185">Reference proteome</keyword>
<feature type="region of interest" description="Disordered" evidence="1">
    <location>
        <begin position="1"/>
        <end position="31"/>
    </location>
</feature>
<dbReference type="AlphaFoldDB" id="A0A9W4MHX5"/>
<feature type="compositionally biased region" description="Polar residues" evidence="1">
    <location>
        <begin position="147"/>
        <end position="170"/>
    </location>
</feature>
<sequence length="170" mass="18280">MASALRERPAQRTLSSPHPAPPHSRAGTQRLRTRTAVTLTPGNAEWTAPPGAIATAHFRTYVPLKELGRFRAAETMLLYCQEVYEAAENTAGQARTACAAPAPQQAWALPPGSPAKRWSNVRSTGRCPTYTDRGPAPSRPPGHCAPRSSTNWPATSSAWRRSCSTRPAPG</sequence>
<evidence type="ECO:0000313" key="3">
    <source>
        <dbReference type="Proteomes" id="UP001153328"/>
    </source>
</evidence>
<dbReference type="EMBL" id="CAJVAX010000018">
    <property type="protein sequence ID" value="CAG7645394.1"/>
    <property type="molecule type" value="Genomic_DNA"/>
</dbReference>
<accession>A0A9W4MHX5</accession>
<reference evidence="2" key="1">
    <citation type="submission" date="2021-06" db="EMBL/GenBank/DDBJ databases">
        <authorList>
            <person name="Arsene-Ploetze F."/>
        </authorList>
    </citation>
    <scope>NUCLEOTIDE SEQUENCE</scope>
    <source>
        <strain evidence="2">SBRY1</strain>
    </source>
</reference>
<dbReference type="Proteomes" id="UP001153328">
    <property type="component" value="Unassembled WGS sequence"/>
</dbReference>
<organism evidence="2 3">
    <name type="scientific">Actinacidiphila bryophytorum</name>
    <dbReference type="NCBI Taxonomy" id="1436133"/>
    <lineage>
        <taxon>Bacteria</taxon>
        <taxon>Bacillati</taxon>
        <taxon>Actinomycetota</taxon>
        <taxon>Actinomycetes</taxon>
        <taxon>Kitasatosporales</taxon>
        <taxon>Streptomycetaceae</taxon>
        <taxon>Actinacidiphila</taxon>
    </lineage>
</organism>
<name>A0A9W4MHX5_9ACTN</name>
<gene>
    <name evidence="2" type="ORF">SBRY_40146</name>
</gene>
<evidence type="ECO:0000256" key="1">
    <source>
        <dbReference type="SAM" id="MobiDB-lite"/>
    </source>
</evidence>
<feature type="compositionally biased region" description="Basic and acidic residues" evidence="1">
    <location>
        <begin position="1"/>
        <end position="10"/>
    </location>
</feature>
<protein>
    <submittedName>
        <fullName evidence="2">Uncharacterized protein</fullName>
    </submittedName>
</protein>